<dbReference type="InterPro" id="IPR039910">
    <property type="entry name" value="D15-like"/>
</dbReference>
<feature type="domain" description="POTRA" evidence="10">
    <location>
        <begin position="351"/>
        <end position="425"/>
    </location>
</feature>
<dbReference type="NCBIfam" id="TIGR03303">
    <property type="entry name" value="OM_YaeT"/>
    <property type="match status" value="1"/>
</dbReference>
<gene>
    <name evidence="8 11" type="primary">bamA</name>
    <name evidence="11" type="ORF">ED236_10540</name>
</gene>
<feature type="domain" description="POTRA" evidence="10">
    <location>
        <begin position="28"/>
        <end position="95"/>
    </location>
</feature>
<keyword evidence="4 8" id="KW-0732">Signal</keyword>
<comment type="similarity">
    <text evidence="8">Belongs to the BamA family.</text>
</comment>
<feature type="domain" description="POTRA" evidence="10">
    <location>
        <begin position="270"/>
        <end position="348"/>
    </location>
</feature>
<feature type="domain" description="POTRA" evidence="10">
    <location>
        <begin position="96"/>
        <end position="176"/>
    </location>
</feature>
<dbReference type="PANTHER" id="PTHR12815:SF23">
    <property type="entry name" value="OUTER MEMBRANE PROTEIN ASSEMBLY FACTOR BAMA"/>
    <property type="match status" value="1"/>
</dbReference>
<accession>A0A3N0UXL5</accession>
<evidence type="ECO:0000256" key="1">
    <source>
        <dbReference type="ARBA" id="ARBA00004370"/>
    </source>
</evidence>
<evidence type="ECO:0000256" key="3">
    <source>
        <dbReference type="ARBA" id="ARBA00022692"/>
    </source>
</evidence>
<evidence type="ECO:0000256" key="4">
    <source>
        <dbReference type="ARBA" id="ARBA00022729"/>
    </source>
</evidence>
<evidence type="ECO:0000313" key="11">
    <source>
        <dbReference type="EMBL" id="ROH85289.1"/>
    </source>
</evidence>
<comment type="subcellular location">
    <subcellularLocation>
        <location evidence="8">Cell outer membrane</location>
    </subcellularLocation>
    <subcellularLocation>
        <location evidence="1">Membrane</location>
    </subcellularLocation>
</comment>
<dbReference type="GO" id="GO:0043165">
    <property type="term" value="P:Gram-negative-bacterium-type cell outer membrane assembly"/>
    <property type="evidence" value="ECO:0007669"/>
    <property type="project" value="UniProtKB-UniRule"/>
</dbReference>
<evidence type="ECO:0000259" key="10">
    <source>
        <dbReference type="PROSITE" id="PS51779"/>
    </source>
</evidence>
<comment type="subunit">
    <text evidence="8">Part of the Bam complex.</text>
</comment>
<proteinExistence type="inferred from homology"/>
<evidence type="ECO:0000256" key="7">
    <source>
        <dbReference type="ARBA" id="ARBA00023237"/>
    </source>
</evidence>
<dbReference type="InterPro" id="IPR034746">
    <property type="entry name" value="POTRA"/>
</dbReference>
<reference evidence="11 12" key="1">
    <citation type="submission" date="2018-10" db="EMBL/GenBank/DDBJ databases">
        <authorList>
            <person name="Chen W.-M."/>
        </authorList>
    </citation>
    <scope>NUCLEOTIDE SEQUENCE [LARGE SCALE GENOMIC DNA]</scope>
    <source>
        <strain evidence="11 12">H-5</strain>
    </source>
</reference>
<keyword evidence="12" id="KW-1185">Reference proteome</keyword>
<organism evidence="11 12">
    <name type="scientific">Pseudomethylobacillus aquaticus</name>
    <dbReference type="NCBI Taxonomy" id="2676064"/>
    <lineage>
        <taxon>Bacteria</taxon>
        <taxon>Pseudomonadati</taxon>
        <taxon>Pseudomonadota</taxon>
        <taxon>Betaproteobacteria</taxon>
        <taxon>Nitrosomonadales</taxon>
        <taxon>Methylophilaceae</taxon>
        <taxon>Pseudomethylobacillus</taxon>
    </lineage>
</organism>
<dbReference type="FunFam" id="3.10.20.310:FF:000002">
    <property type="entry name" value="Outer membrane protein assembly factor BamA"/>
    <property type="match status" value="1"/>
</dbReference>
<dbReference type="GO" id="GO:1990063">
    <property type="term" value="C:Bam protein complex"/>
    <property type="evidence" value="ECO:0007669"/>
    <property type="project" value="TreeGrafter"/>
</dbReference>
<dbReference type="Pfam" id="PF07244">
    <property type="entry name" value="POTRA"/>
    <property type="match status" value="5"/>
</dbReference>
<dbReference type="Proteomes" id="UP000275137">
    <property type="component" value="Unassembled WGS sequence"/>
</dbReference>
<keyword evidence="2 8" id="KW-1134">Transmembrane beta strand</keyword>
<evidence type="ECO:0000256" key="9">
    <source>
        <dbReference type="NCBIfam" id="TIGR03303"/>
    </source>
</evidence>
<evidence type="ECO:0000313" key="12">
    <source>
        <dbReference type="Proteomes" id="UP000275137"/>
    </source>
</evidence>
<keyword evidence="7 8" id="KW-0998">Cell outer membrane</keyword>
<dbReference type="InterPro" id="IPR023707">
    <property type="entry name" value="OM_assembly_BamA"/>
</dbReference>
<dbReference type="GO" id="GO:0051205">
    <property type="term" value="P:protein insertion into membrane"/>
    <property type="evidence" value="ECO:0007669"/>
    <property type="project" value="UniProtKB-UniRule"/>
</dbReference>
<dbReference type="Pfam" id="PF01103">
    <property type="entry name" value="Omp85"/>
    <property type="match status" value="1"/>
</dbReference>
<comment type="function">
    <text evidence="8">Part of the outer membrane protein assembly complex, which is involved in assembly and insertion of beta-barrel proteins into the outer membrane.</text>
</comment>
<protein>
    <recommendedName>
        <fullName evidence="8 9">Outer membrane protein assembly factor BamA</fullName>
    </recommendedName>
</protein>
<feature type="domain" description="POTRA" evidence="10">
    <location>
        <begin position="179"/>
        <end position="267"/>
    </location>
</feature>
<evidence type="ECO:0000256" key="5">
    <source>
        <dbReference type="ARBA" id="ARBA00022737"/>
    </source>
</evidence>
<keyword evidence="3 8" id="KW-0812">Transmembrane</keyword>
<evidence type="ECO:0000256" key="2">
    <source>
        <dbReference type="ARBA" id="ARBA00022452"/>
    </source>
</evidence>
<dbReference type="InterPro" id="IPR010827">
    <property type="entry name" value="BamA/TamA_POTRA"/>
</dbReference>
<dbReference type="EMBL" id="RJVP01000006">
    <property type="protein sequence ID" value="ROH85289.1"/>
    <property type="molecule type" value="Genomic_DNA"/>
</dbReference>
<evidence type="ECO:0000256" key="8">
    <source>
        <dbReference type="HAMAP-Rule" id="MF_01430"/>
    </source>
</evidence>
<dbReference type="HAMAP" id="MF_01430">
    <property type="entry name" value="OM_assembly_BamA"/>
    <property type="match status" value="1"/>
</dbReference>
<comment type="caution">
    <text evidence="11">The sequence shown here is derived from an EMBL/GenBank/DDBJ whole genome shotgun (WGS) entry which is preliminary data.</text>
</comment>
<dbReference type="RefSeq" id="WP_123237943.1">
    <property type="nucleotide sequence ID" value="NZ_RJVP01000006.1"/>
</dbReference>
<dbReference type="PROSITE" id="PS51779">
    <property type="entry name" value="POTRA"/>
    <property type="match status" value="5"/>
</dbReference>
<evidence type="ECO:0000256" key="6">
    <source>
        <dbReference type="ARBA" id="ARBA00023136"/>
    </source>
</evidence>
<dbReference type="InterPro" id="IPR000184">
    <property type="entry name" value="Bac_surfAg_D15"/>
</dbReference>
<dbReference type="AlphaFoldDB" id="A0A3N0UXL5"/>
<dbReference type="Gene3D" id="3.10.20.310">
    <property type="entry name" value="membrane protein fhac"/>
    <property type="match status" value="5"/>
</dbReference>
<keyword evidence="6 8" id="KW-0472">Membrane</keyword>
<dbReference type="FunFam" id="3.10.20.310:FF:000003">
    <property type="entry name" value="Outer membrane protein assembly factor BamA"/>
    <property type="match status" value="1"/>
</dbReference>
<dbReference type="Gene3D" id="2.40.160.50">
    <property type="entry name" value="membrane protein fhac: a member of the omp85/tpsb transporter family"/>
    <property type="match status" value="1"/>
</dbReference>
<dbReference type="PIRSF" id="PIRSF006076">
    <property type="entry name" value="OM_assembly_OMP85"/>
    <property type="match status" value="1"/>
</dbReference>
<sequence>MNLAKMLRQLMWVLVAVYAGNAVAIEPFVVKDIRVEGLQRTEAGTVFSALPVRVGDSMNEDKAAQAIKSLYATGFFKDVRLEVDQNVLVVTVQERAAIAQITFSGNKSFPSDKMKEGLKQTGLSEGLIFDRALLDKAEQEIKRQYLSQGKYAATVKTVISPLERNRVGVRFDIEEGAVSKIRSINIVGSRAFKNEVLLEQFKLTTPDWMSWWSKNDQYSKQKLTADLESLRSFYMNQGYLEFNVDSTQVSITPDKRDIYITVNITEGEKYKVTDVKLAGEMLLPEEDLRKLISVKPGELFNRQKITESSKAISDRLGNEGYAFSNVNAVPDVNKQEHTAAFTFFVDPGRRVYVRRINLTGNTRTRDEVLRREVRQFESGWYAADKIERSKQRLDRLQFFSEVNVETPAVAGTTDQVDLNISVKERSTGSVLFGAGLSSAEGVVLGVTVNQTNFLGTGNRVTAQLNTGRINTVYSLSYTDPYFTPDGISRGFDIYRRDVDTSTLNTGNYKTSSYGGGVRFGVPLNERDSITMGLAIDYTQVELNADSLGRYVDFCGGNSAAGIGSSGCDNISLPATLTLTRDTRDNILFPNKGTLQRLTGEVTVPGLDLEYYKLEYKHSWYKDISRNVTLLLNGEAGYADSYGDGPYPFFKNFYVGGVNTVRGYDTSAIGPRITETSTSGRQSSFALGGTTKLVGNVELFFPIPGVKDAKQLRMSTFVDAGTVYGQGDPVSLGELRYSAGIGVAWFSPFGPIKLVAAKALNAREDDRTQILQFQFGTQF</sequence>
<name>A0A3N0UXL5_9PROT</name>
<keyword evidence="5 8" id="KW-0677">Repeat</keyword>
<dbReference type="PANTHER" id="PTHR12815">
    <property type="entry name" value="SORTING AND ASSEMBLY MACHINERY SAMM50 PROTEIN FAMILY MEMBER"/>
    <property type="match status" value="1"/>
</dbReference>